<keyword evidence="2" id="KW-1185">Reference proteome</keyword>
<dbReference type="Pfam" id="PF07494">
    <property type="entry name" value="Reg_prop"/>
    <property type="match status" value="2"/>
</dbReference>
<accession>A0ABV2BRS7</accession>
<evidence type="ECO:0000313" key="2">
    <source>
        <dbReference type="Proteomes" id="UP001548189"/>
    </source>
</evidence>
<dbReference type="Gene3D" id="2.130.10.10">
    <property type="entry name" value="YVTN repeat-like/Quinoprotein amine dehydrogenase"/>
    <property type="match status" value="1"/>
</dbReference>
<reference evidence="1 2" key="1">
    <citation type="submission" date="2024-06" db="EMBL/GenBank/DDBJ databases">
        <authorList>
            <person name="Li F."/>
        </authorList>
    </citation>
    <scope>NUCLEOTIDE SEQUENCE [LARGE SCALE GENOMIC DNA]</scope>
    <source>
        <strain evidence="1 2">GXAS 311</strain>
    </source>
</reference>
<dbReference type="SUPFAM" id="SSF63829">
    <property type="entry name" value="Calcium-dependent phosphotriesterase"/>
    <property type="match status" value="1"/>
</dbReference>
<proteinExistence type="predicted"/>
<organism evidence="1 2">
    <name type="scientific">Aliikangiella maris</name>
    <dbReference type="NCBI Taxonomy" id="3162458"/>
    <lineage>
        <taxon>Bacteria</taxon>
        <taxon>Pseudomonadati</taxon>
        <taxon>Pseudomonadota</taxon>
        <taxon>Gammaproteobacteria</taxon>
        <taxon>Oceanospirillales</taxon>
        <taxon>Pleioneaceae</taxon>
        <taxon>Aliikangiella</taxon>
    </lineage>
</organism>
<evidence type="ECO:0000313" key="1">
    <source>
        <dbReference type="EMBL" id="MET1254629.1"/>
    </source>
</evidence>
<gene>
    <name evidence="1" type="ORF">ABVT43_05775</name>
</gene>
<sequence length="206" mass="23666">MSDTFTHQPDNPHSLSHNWIFTLHRDKQNQLWVGTYGQGISRYDANTDEFFHIQHHKAQPDSLASNYILTLYADRQGSLWFGTDGSGINRYVPARQKFHHVNKQESSTTATSVTIMFSQFTNKINTHFDWRLMVADSTSSISLQVNLLIFNISQETLPAWRQTIYTWLNLQPIINSGLAAIKASIYLIHKIIQSNIMLMIVKIQTA</sequence>
<comment type="caution">
    <text evidence="1">The sequence shown here is derived from an EMBL/GenBank/DDBJ whole genome shotgun (WGS) entry which is preliminary data.</text>
</comment>
<name>A0ABV2BRS7_9GAMM</name>
<dbReference type="EMBL" id="JBEVCJ010000004">
    <property type="protein sequence ID" value="MET1254629.1"/>
    <property type="molecule type" value="Genomic_DNA"/>
</dbReference>
<protein>
    <submittedName>
        <fullName evidence="1">Two-component regulator propeller domain-containing protein</fullName>
    </submittedName>
</protein>
<dbReference type="InterPro" id="IPR015943">
    <property type="entry name" value="WD40/YVTN_repeat-like_dom_sf"/>
</dbReference>
<dbReference type="InterPro" id="IPR011110">
    <property type="entry name" value="Reg_prop"/>
</dbReference>
<dbReference type="Proteomes" id="UP001548189">
    <property type="component" value="Unassembled WGS sequence"/>
</dbReference>